<evidence type="ECO:0000256" key="1">
    <source>
        <dbReference type="SAM" id="Phobius"/>
    </source>
</evidence>
<dbReference type="AlphaFoldDB" id="A0A9P0CUJ7"/>
<organism evidence="2 3">
    <name type="scientific">Psylliodes chrysocephalus</name>
    <dbReference type="NCBI Taxonomy" id="3402493"/>
    <lineage>
        <taxon>Eukaryota</taxon>
        <taxon>Metazoa</taxon>
        <taxon>Ecdysozoa</taxon>
        <taxon>Arthropoda</taxon>
        <taxon>Hexapoda</taxon>
        <taxon>Insecta</taxon>
        <taxon>Pterygota</taxon>
        <taxon>Neoptera</taxon>
        <taxon>Endopterygota</taxon>
        <taxon>Coleoptera</taxon>
        <taxon>Polyphaga</taxon>
        <taxon>Cucujiformia</taxon>
        <taxon>Chrysomeloidea</taxon>
        <taxon>Chrysomelidae</taxon>
        <taxon>Galerucinae</taxon>
        <taxon>Alticini</taxon>
        <taxon>Psylliodes</taxon>
    </lineage>
</organism>
<feature type="transmembrane region" description="Helical" evidence="1">
    <location>
        <begin position="292"/>
        <end position="318"/>
    </location>
</feature>
<dbReference type="InterPro" id="IPR029673">
    <property type="entry name" value="TMEM179"/>
</dbReference>
<accession>A0A9P0CUJ7</accession>
<evidence type="ECO:0000313" key="3">
    <source>
        <dbReference type="Proteomes" id="UP001153636"/>
    </source>
</evidence>
<dbReference type="Proteomes" id="UP001153636">
    <property type="component" value="Chromosome 4"/>
</dbReference>
<dbReference type="PANTHER" id="PTHR31872">
    <property type="entry name" value="TRANSMEMBRANE PROTEIN 179"/>
    <property type="match status" value="1"/>
</dbReference>
<proteinExistence type="predicted"/>
<protein>
    <submittedName>
        <fullName evidence="2">Uncharacterized protein</fullName>
    </submittedName>
</protein>
<dbReference type="PANTHER" id="PTHR31872:SF4">
    <property type="entry name" value="TRANSMEMBRANE PROTEIN 179"/>
    <property type="match status" value="1"/>
</dbReference>
<keyword evidence="1" id="KW-0812">Transmembrane</keyword>
<keyword evidence="3" id="KW-1185">Reference proteome</keyword>
<feature type="transmembrane region" description="Helical" evidence="1">
    <location>
        <begin position="21"/>
        <end position="41"/>
    </location>
</feature>
<feature type="transmembrane region" description="Helical" evidence="1">
    <location>
        <begin position="220"/>
        <end position="244"/>
    </location>
</feature>
<feature type="transmembrane region" description="Helical" evidence="1">
    <location>
        <begin position="182"/>
        <end position="204"/>
    </location>
</feature>
<keyword evidence="1" id="KW-0472">Membrane</keyword>
<reference evidence="2" key="1">
    <citation type="submission" date="2022-01" db="EMBL/GenBank/DDBJ databases">
        <authorList>
            <person name="King R."/>
        </authorList>
    </citation>
    <scope>NUCLEOTIDE SEQUENCE</scope>
</reference>
<sequence>MRPRRFHQYVEKVDINVAWRVMHVFCFIGIAISSMEGAFAFCEIYDIFNYRCILYAKVSTKLTGIEFKNKTDISPSSPSITENKVDMLVDSEEVKDSMKSANNPKMHNLNLKLNLGIFESDYYIEVGTNTRKLNFEQAKPVPGVPHIYIYDDELWLSNETMTARAHVGMTSTVFATVMMCNFVILVPFIGFVVAAVFTFIVLLFRRTHRGLIDSVPADWLYVYPLAIVTSTMTILAVVALNLVYNGLNAFCAHFVHFTGQNRCSPLLDYFTKEQKLGRRDLYRSMKLSQNCFFISTMFWIAQLVVILMRIFCSVDFYLIKVLIRKKSRFDDEDYDDEDYFDVGEYEFAANSQMKLIDLVRELKAQKQDKNKARIIPDITIAKYQ</sequence>
<dbReference type="EMBL" id="OV651816">
    <property type="protein sequence ID" value="CAH1109692.1"/>
    <property type="molecule type" value="Genomic_DNA"/>
</dbReference>
<dbReference type="OrthoDB" id="8173371at2759"/>
<keyword evidence="1" id="KW-1133">Transmembrane helix</keyword>
<name>A0A9P0CUJ7_9CUCU</name>
<gene>
    <name evidence="2" type="ORF">PSYICH_LOCUS10663</name>
</gene>
<evidence type="ECO:0000313" key="2">
    <source>
        <dbReference type="EMBL" id="CAH1109692.1"/>
    </source>
</evidence>